<comment type="caution">
    <text evidence="1">The sequence shown here is derived from an EMBL/GenBank/DDBJ whole genome shotgun (WGS) entry which is preliminary data.</text>
</comment>
<evidence type="ECO:0000313" key="2">
    <source>
        <dbReference type="Proteomes" id="UP000265520"/>
    </source>
</evidence>
<name>A0A392VIG5_9FABA</name>
<evidence type="ECO:0000313" key="1">
    <source>
        <dbReference type="EMBL" id="MCI86180.1"/>
    </source>
</evidence>
<dbReference type="Proteomes" id="UP000265520">
    <property type="component" value="Unassembled WGS sequence"/>
</dbReference>
<protein>
    <submittedName>
        <fullName evidence="1">Uncharacterized protein</fullName>
    </submittedName>
</protein>
<proteinExistence type="predicted"/>
<accession>A0A392VIG5</accession>
<dbReference type="AlphaFoldDB" id="A0A392VIG5"/>
<organism evidence="1 2">
    <name type="scientific">Trifolium medium</name>
    <dbReference type="NCBI Taxonomy" id="97028"/>
    <lineage>
        <taxon>Eukaryota</taxon>
        <taxon>Viridiplantae</taxon>
        <taxon>Streptophyta</taxon>
        <taxon>Embryophyta</taxon>
        <taxon>Tracheophyta</taxon>
        <taxon>Spermatophyta</taxon>
        <taxon>Magnoliopsida</taxon>
        <taxon>eudicotyledons</taxon>
        <taxon>Gunneridae</taxon>
        <taxon>Pentapetalae</taxon>
        <taxon>rosids</taxon>
        <taxon>fabids</taxon>
        <taxon>Fabales</taxon>
        <taxon>Fabaceae</taxon>
        <taxon>Papilionoideae</taxon>
        <taxon>50 kb inversion clade</taxon>
        <taxon>NPAAA clade</taxon>
        <taxon>Hologalegina</taxon>
        <taxon>IRL clade</taxon>
        <taxon>Trifolieae</taxon>
        <taxon>Trifolium</taxon>
    </lineage>
</organism>
<keyword evidence="2" id="KW-1185">Reference proteome</keyword>
<dbReference type="EMBL" id="LXQA011133487">
    <property type="protein sequence ID" value="MCI86180.1"/>
    <property type="molecule type" value="Genomic_DNA"/>
</dbReference>
<reference evidence="1 2" key="1">
    <citation type="journal article" date="2018" name="Front. Plant Sci.">
        <title>Red Clover (Trifolium pratense) and Zigzag Clover (T. medium) - A Picture of Genomic Similarities and Differences.</title>
        <authorList>
            <person name="Dluhosova J."/>
            <person name="Istvanek J."/>
            <person name="Nedelnik J."/>
            <person name="Repkova J."/>
        </authorList>
    </citation>
    <scope>NUCLEOTIDE SEQUENCE [LARGE SCALE GENOMIC DNA]</scope>
    <source>
        <strain evidence="2">cv. 10/8</strain>
        <tissue evidence="1">Leaf</tissue>
    </source>
</reference>
<feature type="non-terminal residue" evidence="1">
    <location>
        <position position="1"/>
    </location>
</feature>
<sequence>RRVCTLLLLVPGSSPGRCQCALSAHQGPQFHHMFLTWEVSPELLGPVLLGSLW</sequence>